<keyword evidence="3" id="KW-0808">Transferase</keyword>
<evidence type="ECO:0000256" key="1">
    <source>
        <dbReference type="ARBA" id="ARBA00022842"/>
    </source>
</evidence>
<dbReference type="Pfam" id="PF12804">
    <property type="entry name" value="NTP_transf_3"/>
    <property type="match status" value="1"/>
</dbReference>
<dbReference type="CDD" id="cd04182">
    <property type="entry name" value="GT_2_like_f"/>
    <property type="match status" value="1"/>
</dbReference>
<name>A0ABP7RIK9_9BURK</name>
<gene>
    <name evidence="3" type="ORF">GCM10022279_22210</name>
</gene>
<dbReference type="Gene3D" id="3.90.550.10">
    <property type="entry name" value="Spore Coat Polysaccharide Biosynthesis Protein SpsA, Chain A"/>
    <property type="match status" value="1"/>
</dbReference>
<dbReference type="GO" id="GO:0016740">
    <property type="term" value="F:transferase activity"/>
    <property type="evidence" value="ECO:0007669"/>
    <property type="project" value="UniProtKB-KW"/>
</dbReference>
<accession>A0ABP7RIK9</accession>
<comment type="caution">
    <text evidence="3">The sequence shown here is derived from an EMBL/GenBank/DDBJ whole genome shotgun (WGS) entry which is preliminary data.</text>
</comment>
<keyword evidence="1" id="KW-0460">Magnesium</keyword>
<feature type="domain" description="MobA-like NTP transferase" evidence="2">
    <location>
        <begin position="7"/>
        <end position="174"/>
    </location>
</feature>
<protein>
    <submittedName>
        <fullName evidence="3">NTP transferase domain-containing protein</fullName>
    </submittedName>
</protein>
<dbReference type="EMBL" id="BAABBP010000019">
    <property type="protein sequence ID" value="GAA3998049.1"/>
    <property type="molecule type" value="Genomic_DNA"/>
</dbReference>
<evidence type="ECO:0000313" key="4">
    <source>
        <dbReference type="Proteomes" id="UP001501627"/>
    </source>
</evidence>
<evidence type="ECO:0000313" key="3">
    <source>
        <dbReference type="EMBL" id="GAA3998049.1"/>
    </source>
</evidence>
<dbReference type="InterPro" id="IPR029044">
    <property type="entry name" value="Nucleotide-diphossugar_trans"/>
</dbReference>
<proteinExistence type="predicted"/>
<dbReference type="PANTHER" id="PTHR43777">
    <property type="entry name" value="MOLYBDENUM COFACTOR CYTIDYLYLTRANSFERASE"/>
    <property type="match status" value="1"/>
</dbReference>
<sequence length="229" mass="23976">MTAGIHAVVMAAGAGRRMGCRPKALLRRDGESLLARQLRLLGEVGVRRTVVVLGHHAAALSQALATLPVAPGEVRSSVVNPTPDAGPGTSLRCALAALPDGAAATLVLLGDQPLLEHADLQAMLAAWARRAPGVELVLPQHAGQPGHPVVFGPPVRQAVLQATGAYGVRDWRRGHPWAVGVLDVDHARCTTDLDTPQDIARVAQAHGISLQWPDDLRQSVSTISGTIAR</sequence>
<dbReference type="PANTHER" id="PTHR43777:SF1">
    <property type="entry name" value="MOLYBDENUM COFACTOR CYTIDYLYLTRANSFERASE"/>
    <property type="match status" value="1"/>
</dbReference>
<dbReference type="RefSeq" id="WP_344869691.1">
    <property type="nucleotide sequence ID" value="NZ_BAABBP010000019.1"/>
</dbReference>
<reference evidence="4" key="1">
    <citation type="journal article" date="2019" name="Int. J. Syst. Evol. Microbiol.">
        <title>The Global Catalogue of Microorganisms (GCM) 10K type strain sequencing project: providing services to taxonomists for standard genome sequencing and annotation.</title>
        <authorList>
            <consortium name="The Broad Institute Genomics Platform"/>
            <consortium name="The Broad Institute Genome Sequencing Center for Infectious Disease"/>
            <person name="Wu L."/>
            <person name="Ma J."/>
        </authorList>
    </citation>
    <scope>NUCLEOTIDE SEQUENCE [LARGE SCALE GENOMIC DNA]</scope>
    <source>
        <strain evidence="4">JCM 17561</strain>
    </source>
</reference>
<organism evidence="3 4">
    <name type="scientific">Comamonas faecalis</name>
    <dbReference type="NCBI Taxonomy" id="1387849"/>
    <lineage>
        <taxon>Bacteria</taxon>
        <taxon>Pseudomonadati</taxon>
        <taxon>Pseudomonadota</taxon>
        <taxon>Betaproteobacteria</taxon>
        <taxon>Burkholderiales</taxon>
        <taxon>Comamonadaceae</taxon>
        <taxon>Comamonas</taxon>
    </lineage>
</organism>
<dbReference type="SUPFAM" id="SSF53448">
    <property type="entry name" value="Nucleotide-diphospho-sugar transferases"/>
    <property type="match status" value="1"/>
</dbReference>
<dbReference type="Proteomes" id="UP001501627">
    <property type="component" value="Unassembled WGS sequence"/>
</dbReference>
<dbReference type="InterPro" id="IPR025877">
    <property type="entry name" value="MobA-like_NTP_Trfase"/>
</dbReference>
<evidence type="ECO:0000259" key="2">
    <source>
        <dbReference type="Pfam" id="PF12804"/>
    </source>
</evidence>
<keyword evidence="4" id="KW-1185">Reference proteome</keyword>